<comment type="caution">
    <text evidence="1">The sequence shown here is derived from an EMBL/GenBank/DDBJ whole genome shotgun (WGS) entry which is preliminary data.</text>
</comment>
<accession>A0ACC0A3D8</accession>
<keyword evidence="2" id="KW-1185">Reference proteome</keyword>
<sequence length="160" mass="17454">MPSDRTSMLQEVDDMTSVVIHEPPSSPSQMAVFAKKVQTIIRMCMVSIGGILECTPSQHDIQQTFSAQPSCRRPREHVQDRGARGVKRGVRRHPGRGVGGGRPPLPPTLEMHEHVDPGHVEVERGEESGSGQPSVDPFDSPNLDMLSFSLGFEASFPVTS</sequence>
<proteinExistence type="predicted"/>
<dbReference type="EMBL" id="CM044707">
    <property type="protein sequence ID" value="KAI5655407.1"/>
    <property type="molecule type" value="Genomic_DNA"/>
</dbReference>
<gene>
    <name evidence="1" type="ORF">M9H77_32594</name>
</gene>
<organism evidence="1 2">
    <name type="scientific">Catharanthus roseus</name>
    <name type="common">Madagascar periwinkle</name>
    <name type="synonym">Vinca rosea</name>
    <dbReference type="NCBI Taxonomy" id="4058"/>
    <lineage>
        <taxon>Eukaryota</taxon>
        <taxon>Viridiplantae</taxon>
        <taxon>Streptophyta</taxon>
        <taxon>Embryophyta</taxon>
        <taxon>Tracheophyta</taxon>
        <taxon>Spermatophyta</taxon>
        <taxon>Magnoliopsida</taxon>
        <taxon>eudicotyledons</taxon>
        <taxon>Gunneridae</taxon>
        <taxon>Pentapetalae</taxon>
        <taxon>asterids</taxon>
        <taxon>lamiids</taxon>
        <taxon>Gentianales</taxon>
        <taxon>Apocynaceae</taxon>
        <taxon>Rauvolfioideae</taxon>
        <taxon>Vinceae</taxon>
        <taxon>Catharanthinae</taxon>
        <taxon>Catharanthus</taxon>
    </lineage>
</organism>
<reference evidence="2" key="1">
    <citation type="journal article" date="2023" name="Nat. Plants">
        <title>Single-cell RNA sequencing provides a high-resolution roadmap for understanding the multicellular compartmentation of specialized metabolism.</title>
        <authorList>
            <person name="Sun S."/>
            <person name="Shen X."/>
            <person name="Li Y."/>
            <person name="Li Y."/>
            <person name="Wang S."/>
            <person name="Li R."/>
            <person name="Zhang H."/>
            <person name="Shen G."/>
            <person name="Guo B."/>
            <person name="Wei J."/>
            <person name="Xu J."/>
            <person name="St-Pierre B."/>
            <person name="Chen S."/>
            <person name="Sun C."/>
        </authorList>
    </citation>
    <scope>NUCLEOTIDE SEQUENCE [LARGE SCALE GENOMIC DNA]</scope>
</reference>
<protein>
    <submittedName>
        <fullName evidence="1">Uncharacterized protein</fullName>
    </submittedName>
</protein>
<dbReference type="Proteomes" id="UP001060085">
    <property type="component" value="Linkage Group LG07"/>
</dbReference>
<name>A0ACC0A3D8_CATRO</name>
<evidence type="ECO:0000313" key="2">
    <source>
        <dbReference type="Proteomes" id="UP001060085"/>
    </source>
</evidence>
<evidence type="ECO:0000313" key="1">
    <source>
        <dbReference type="EMBL" id="KAI5655407.1"/>
    </source>
</evidence>